<comment type="catalytic activity">
    <reaction evidence="1">
        <text>Hydrolysis of terminal non-reducing N-acetyl-D-hexosamine residues in N-acetyl-beta-D-hexosaminides.</text>
        <dbReference type="EC" id="3.2.1.52"/>
    </reaction>
</comment>
<evidence type="ECO:0000256" key="1">
    <source>
        <dbReference type="ARBA" id="ARBA00001231"/>
    </source>
</evidence>
<dbReference type="CDD" id="cd06563">
    <property type="entry name" value="GH20_chitobiase-like"/>
    <property type="match status" value="1"/>
</dbReference>
<dbReference type="RefSeq" id="WP_002528486.1">
    <property type="nucleotide sequence ID" value="NZ_AP024747.1"/>
</dbReference>
<dbReference type="Gene3D" id="3.20.20.80">
    <property type="entry name" value="Glycosidases"/>
    <property type="match status" value="1"/>
</dbReference>
<evidence type="ECO:0000256" key="2">
    <source>
        <dbReference type="ARBA" id="ARBA00006285"/>
    </source>
</evidence>
<dbReference type="InterPro" id="IPR015883">
    <property type="entry name" value="Glyco_hydro_20_cat"/>
</dbReference>
<evidence type="ECO:0000256" key="5">
    <source>
        <dbReference type="ARBA" id="ARBA00023295"/>
    </source>
</evidence>
<dbReference type="GO" id="GO:0005975">
    <property type="term" value="P:carbohydrate metabolic process"/>
    <property type="evidence" value="ECO:0007669"/>
    <property type="project" value="InterPro"/>
</dbReference>
<dbReference type="PRINTS" id="PR00738">
    <property type="entry name" value="GLHYDRLASE20"/>
</dbReference>
<feature type="domain" description="Glycoside hydrolase family 20 catalytic" evidence="7">
    <location>
        <begin position="136"/>
        <end position="485"/>
    </location>
</feature>
<dbReference type="SUPFAM" id="SSF55545">
    <property type="entry name" value="beta-N-acetylhexosaminidase-like domain"/>
    <property type="match status" value="1"/>
</dbReference>
<proteinExistence type="inferred from homology"/>
<dbReference type="Pfam" id="PF00728">
    <property type="entry name" value="Glyco_hydro_20"/>
    <property type="match status" value="1"/>
</dbReference>
<evidence type="ECO:0000256" key="3">
    <source>
        <dbReference type="ARBA" id="ARBA00012663"/>
    </source>
</evidence>
<evidence type="ECO:0000259" key="8">
    <source>
        <dbReference type="Pfam" id="PF02838"/>
    </source>
</evidence>
<gene>
    <name evidence="9" type="ORF">KB1_00680</name>
</gene>
<dbReference type="AlphaFoldDB" id="A0AAD1KLW2"/>
<keyword evidence="4" id="KW-0378">Hydrolase</keyword>
<evidence type="ECO:0000256" key="4">
    <source>
        <dbReference type="ARBA" id="ARBA00022801"/>
    </source>
</evidence>
<feature type="domain" description="Beta-hexosaminidase bacterial type N-terminal" evidence="8">
    <location>
        <begin position="11"/>
        <end position="132"/>
    </location>
</feature>
<evidence type="ECO:0000313" key="9">
    <source>
        <dbReference type="EMBL" id="BCY24078.1"/>
    </source>
</evidence>
<evidence type="ECO:0000313" key="10">
    <source>
        <dbReference type="Proteomes" id="UP000825072"/>
    </source>
</evidence>
<protein>
    <recommendedName>
        <fullName evidence="3">beta-N-acetylhexosaminidase</fullName>
        <ecNumber evidence="3">3.2.1.52</ecNumber>
    </recommendedName>
</protein>
<evidence type="ECO:0000259" key="7">
    <source>
        <dbReference type="Pfam" id="PF00728"/>
    </source>
</evidence>
<dbReference type="GO" id="GO:0004563">
    <property type="term" value="F:beta-N-acetylhexosaminidase activity"/>
    <property type="evidence" value="ECO:0007669"/>
    <property type="project" value="UniProtKB-EC"/>
</dbReference>
<accession>A0AAD1KLW2</accession>
<dbReference type="InterPro" id="IPR017853">
    <property type="entry name" value="GH"/>
</dbReference>
<dbReference type="EMBL" id="AP024747">
    <property type="protein sequence ID" value="BCY24078.1"/>
    <property type="molecule type" value="Genomic_DNA"/>
</dbReference>
<dbReference type="Proteomes" id="UP000825072">
    <property type="component" value="Chromosome 1"/>
</dbReference>
<dbReference type="Pfam" id="PF02838">
    <property type="entry name" value="Glyco_hydro_20b"/>
    <property type="match status" value="1"/>
</dbReference>
<dbReference type="Gene3D" id="3.30.379.10">
    <property type="entry name" value="Chitobiase/beta-hexosaminidase domain 2-like"/>
    <property type="match status" value="1"/>
</dbReference>
<dbReference type="EC" id="3.2.1.52" evidence="3"/>
<sequence>MFTTDTLIQGLCPQPRQVRLAKERFPLPSVLTWAGPDEVTDAVTILAERLAPALDIVRAPSHDASLAVRLNPSLEAEGYRIEIDAKIRISAGSSHGARWAVQTLLQLLTPWVYGPGALAREHLCLPTGVIVDAPRYSWRGAHLDASRHFMPASFIMKFLDVLAMHKLNRLHLHLTDDQGWRLPVPGWPRLTTVGAWRPGTVRGHQPPPDDNDCDDVTEHDHIPHGGAYTVDQLRAINERASMMGITIVPEIDLPGHTESVVAAYPALGCGIPVHHPRTAFGVSQHHINLTGSSLTFCRDALDAVMEVFPNSPIHIGGDECPGKEWFGHPATRARLAGLGITTPHQAQAWFERQICDHLATAGRQVIAWDEVLEAGAPGEVTVMVWRDTDDIARAAAAGHDVIAAPARHTYLDHGIEAGPQAPVTIDAPMTMHDVAKLHDVLAAVNSPRLLGGQFQLWTEYLRTPAQVEDAAFPRGTSIAEQLWTGNPARPLSDLEAQTRRLTAMGVNWHR</sequence>
<reference evidence="9" key="1">
    <citation type="submission" date="2021-06" db="EMBL/GenBank/DDBJ databases">
        <title>Genome sequence of Cutibacterium modestum strain KB17-24694.</title>
        <authorList>
            <person name="Dekio I."/>
            <person name="Asahina A."/>
            <person name="Nishida M."/>
        </authorList>
    </citation>
    <scope>NUCLEOTIDE SEQUENCE</scope>
    <source>
        <strain evidence="9">KB17-24694</strain>
    </source>
</reference>
<feature type="active site" description="Proton donor" evidence="6">
    <location>
        <position position="319"/>
    </location>
</feature>
<evidence type="ECO:0000256" key="6">
    <source>
        <dbReference type="PIRSR" id="PIRSR625705-1"/>
    </source>
</evidence>
<dbReference type="InterPro" id="IPR015882">
    <property type="entry name" value="HEX_bac_N"/>
</dbReference>
<name>A0AAD1KLW2_9ACTN</name>
<dbReference type="PANTHER" id="PTHR22600">
    <property type="entry name" value="BETA-HEXOSAMINIDASE"/>
    <property type="match status" value="1"/>
</dbReference>
<dbReference type="PANTHER" id="PTHR22600:SF57">
    <property type="entry name" value="BETA-N-ACETYLHEXOSAMINIDASE"/>
    <property type="match status" value="1"/>
</dbReference>
<dbReference type="SUPFAM" id="SSF51445">
    <property type="entry name" value="(Trans)glycosidases"/>
    <property type="match status" value="1"/>
</dbReference>
<keyword evidence="5" id="KW-0326">Glycosidase</keyword>
<organism evidence="9 10">
    <name type="scientific">Cutibacterium modestum</name>
    <dbReference type="NCBI Taxonomy" id="2559073"/>
    <lineage>
        <taxon>Bacteria</taxon>
        <taxon>Bacillati</taxon>
        <taxon>Actinomycetota</taxon>
        <taxon>Actinomycetes</taxon>
        <taxon>Propionibacteriales</taxon>
        <taxon>Propionibacteriaceae</taxon>
        <taxon>Cutibacterium</taxon>
    </lineage>
</organism>
<dbReference type="InterPro" id="IPR025705">
    <property type="entry name" value="Beta_hexosaminidase_sua/sub"/>
</dbReference>
<comment type="similarity">
    <text evidence="2">Belongs to the glycosyl hydrolase 20 family.</text>
</comment>
<dbReference type="GO" id="GO:0016020">
    <property type="term" value="C:membrane"/>
    <property type="evidence" value="ECO:0007669"/>
    <property type="project" value="TreeGrafter"/>
</dbReference>
<dbReference type="InterPro" id="IPR029018">
    <property type="entry name" value="Hex-like_dom2"/>
</dbReference>
<dbReference type="GO" id="GO:0030203">
    <property type="term" value="P:glycosaminoglycan metabolic process"/>
    <property type="evidence" value="ECO:0007669"/>
    <property type="project" value="TreeGrafter"/>
</dbReference>